<dbReference type="GO" id="GO:0003954">
    <property type="term" value="F:NADH dehydrogenase activity"/>
    <property type="evidence" value="ECO:0007669"/>
    <property type="project" value="TreeGrafter"/>
</dbReference>
<keyword evidence="6" id="KW-1133">Transmembrane helix</keyword>
<evidence type="ECO:0000256" key="2">
    <source>
        <dbReference type="ARBA" id="ARBA00008200"/>
    </source>
</evidence>
<keyword evidence="3" id="KW-0813">Transport</keyword>
<dbReference type="GO" id="GO:0008137">
    <property type="term" value="F:NADH dehydrogenase (ubiquinone) activity"/>
    <property type="evidence" value="ECO:0007669"/>
    <property type="project" value="InterPro"/>
</dbReference>
<protein>
    <submittedName>
        <fullName evidence="9">Uncharacterized protein</fullName>
    </submittedName>
</protein>
<evidence type="ECO:0000313" key="9">
    <source>
        <dbReference type="EMBL" id="KAF4347591.1"/>
    </source>
</evidence>
<evidence type="ECO:0000256" key="5">
    <source>
        <dbReference type="ARBA" id="ARBA00022967"/>
    </source>
</evidence>
<name>A0A7J6DNA4_CANSA</name>
<evidence type="ECO:0000256" key="3">
    <source>
        <dbReference type="ARBA" id="ARBA00022448"/>
    </source>
</evidence>
<sequence length="150" mass="16750">MGNYLLRFGEDSAVLRSPFPVSLSRLTQVAFDHSVLSFHAWNVPSLLAHHPGVEIHQSLLIEEEKRALYTFAGVMMSGKGHADKAATKAMPINRVGDFELALGISGRFTLFQIVDFSTIFSRASAPRNSWISCNMRLNAITLMPINYYFT</sequence>
<dbReference type="PANTHER" id="PTHR42829:SF2">
    <property type="entry name" value="NADH-UBIQUINONE OXIDOREDUCTASE CHAIN 5"/>
    <property type="match status" value="1"/>
</dbReference>
<dbReference type="GO" id="GO:0015990">
    <property type="term" value="P:electron transport coupled proton transport"/>
    <property type="evidence" value="ECO:0007669"/>
    <property type="project" value="TreeGrafter"/>
</dbReference>
<keyword evidence="4" id="KW-0812">Transmembrane</keyword>
<dbReference type="GO" id="GO:0016020">
    <property type="term" value="C:membrane"/>
    <property type="evidence" value="ECO:0007669"/>
    <property type="project" value="UniProtKB-SubCell"/>
</dbReference>
<dbReference type="PANTHER" id="PTHR42829">
    <property type="entry name" value="NADH-UBIQUINONE OXIDOREDUCTASE CHAIN 5"/>
    <property type="match status" value="1"/>
</dbReference>
<keyword evidence="8" id="KW-0472">Membrane</keyword>
<evidence type="ECO:0000256" key="1">
    <source>
        <dbReference type="ARBA" id="ARBA00004141"/>
    </source>
</evidence>
<evidence type="ECO:0000256" key="6">
    <source>
        <dbReference type="ARBA" id="ARBA00022989"/>
    </source>
</evidence>
<gene>
    <name evidence="9" type="ORF">F8388_022286</name>
</gene>
<dbReference type="InterPro" id="IPR003945">
    <property type="entry name" value="NU5C-like"/>
</dbReference>
<proteinExistence type="inferred from homology"/>
<comment type="subcellular location">
    <subcellularLocation>
        <location evidence="1">Membrane</location>
        <topology evidence="1">Multi-pass membrane protein</topology>
    </subcellularLocation>
</comment>
<comment type="caution">
    <text evidence="9">The sequence shown here is derived from an EMBL/GenBank/DDBJ whole genome shotgun (WGS) entry which is preliminary data.</text>
</comment>
<evidence type="ECO:0000256" key="8">
    <source>
        <dbReference type="ARBA" id="ARBA00023136"/>
    </source>
</evidence>
<dbReference type="Proteomes" id="UP000525078">
    <property type="component" value="Unassembled WGS sequence"/>
</dbReference>
<accession>A0A7J6DNA4</accession>
<evidence type="ECO:0000256" key="7">
    <source>
        <dbReference type="ARBA" id="ARBA00023027"/>
    </source>
</evidence>
<dbReference type="AlphaFoldDB" id="A0A7J6DNA4"/>
<evidence type="ECO:0000256" key="4">
    <source>
        <dbReference type="ARBA" id="ARBA00022692"/>
    </source>
</evidence>
<dbReference type="GO" id="GO:0042773">
    <property type="term" value="P:ATP synthesis coupled electron transport"/>
    <property type="evidence" value="ECO:0007669"/>
    <property type="project" value="InterPro"/>
</dbReference>
<comment type="similarity">
    <text evidence="2">Belongs to the complex I subunit 5 family.</text>
</comment>
<evidence type="ECO:0000313" key="10">
    <source>
        <dbReference type="Proteomes" id="UP000525078"/>
    </source>
</evidence>
<organism evidence="9 10">
    <name type="scientific">Cannabis sativa</name>
    <name type="common">Hemp</name>
    <name type="synonym">Marijuana</name>
    <dbReference type="NCBI Taxonomy" id="3483"/>
    <lineage>
        <taxon>Eukaryota</taxon>
        <taxon>Viridiplantae</taxon>
        <taxon>Streptophyta</taxon>
        <taxon>Embryophyta</taxon>
        <taxon>Tracheophyta</taxon>
        <taxon>Spermatophyta</taxon>
        <taxon>Magnoliopsida</taxon>
        <taxon>eudicotyledons</taxon>
        <taxon>Gunneridae</taxon>
        <taxon>Pentapetalae</taxon>
        <taxon>rosids</taxon>
        <taxon>fabids</taxon>
        <taxon>Rosales</taxon>
        <taxon>Cannabaceae</taxon>
        <taxon>Cannabis</taxon>
    </lineage>
</organism>
<keyword evidence="5" id="KW-1278">Translocase</keyword>
<keyword evidence="7" id="KW-0520">NAD</keyword>
<dbReference type="EMBL" id="JAATIP010000712">
    <property type="protein sequence ID" value="KAF4347591.1"/>
    <property type="molecule type" value="Genomic_DNA"/>
</dbReference>
<reference evidence="9 10" key="1">
    <citation type="journal article" date="2020" name="bioRxiv">
        <title>Sequence and annotation of 42 cannabis genomes reveals extensive copy number variation in cannabinoid synthesis and pathogen resistance genes.</title>
        <authorList>
            <person name="Mckernan K.J."/>
            <person name="Helbert Y."/>
            <person name="Kane L.T."/>
            <person name="Ebling H."/>
            <person name="Zhang L."/>
            <person name="Liu B."/>
            <person name="Eaton Z."/>
            <person name="Mclaughlin S."/>
            <person name="Kingan S."/>
            <person name="Baybayan P."/>
            <person name="Concepcion G."/>
            <person name="Jordan M."/>
            <person name="Riva A."/>
            <person name="Barbazuk W."/>
            <person name="Harkins T."/>
        </authorList>
    </citation>
    <scope>NUCLEOTIDE SEQUENCE [LARGE SCALE GENOMIC DNA]</scope>
    <source>
        <strain evidence="10">cv. Jamaican Lion 4</strain>
        <tissue evidence="9">Leaf</tissue>
    </source>
</reference>